<dbReference type="EMBL" id="JAME01000051">
    <property type="protein sequence ID" value="ETX26865.1"/>
    <property type="molecule type" value="Genomic_DNA"/>
</dbReference>
<accession>X7F253</accession>
<sequence length="136" mass="14956">MVAREYAQLAERCDAAGMKCSSIETQGAGGGRPGDREAAIFRDIERLRVLRRRIGDGLAREVSRNRPSATGGPRSAIRVRRLVDDVTLNGLTLDQVFDRCGWRNVNAKMRGELRGALCGALDRMRGFDLARPQDAA</sequence>
<gene>
    <name evidence="1" type="ORF">RISW2_18895</name>
</gene>
<comment type="caution">
    <text evidence="1">The sequence shown here is derived from an EMBL/GenBank/DDBJ whole genome shotgun (WGS) entry which is preliminary data.</text>
</comment>
<reference evidence="1 2" key="1">
    <citation type="submission" date="2014-01" db="EMBL/GenBank/DDBJ databases">
        <title>Roseivivax isoporae LMG 25204 Genome Sequencing.</title>
        <authorList>
            <person name="Lai Q."/>
            <person name="Li G."/>
            <person name="Shao Z."/>
        </authorList>
    </citation>
    <scope>NUCLEOTIDE SEQUENCE [LARGE SCALE GENOMIC DNA]</scope>
    <source>
        <strain evidence="1 2">LMG 25204</strain>
    </source>
</reference>
<evidence type="ECO:0000313" key="2">
    <source>
        <dbReference type="Proteomes" id="UP000023430"/>
    </source>
</evidence>
<proteinExistence type="predicted"/>
<dbReference type="Proteomes" id="UP000023430">
    <property type="component" value="Unassembled WGS sequence"/>
</dbReference>
<keyword evidence="2" id="KW-1185">Reference proteome</keyword>
<name>X7F253_9RHOB</name>
<dbReference type="eggNOG" id="ENOG5030C42">
    <property type="taxonomic scope" value="Bacteria"/>
</dbReference>
<organism evidence="1 2">
    <name type="scientific">Roseivivax isoporae LMG 25204</name>
    <dbReference type="NCBI Taxonomy" id="1449351"/>
    <lineage>
        <taxon>Bacteria</taxon>
        <taxon>Pseudomonadati</taxon>
        <taxon>Pseudomonadota</taxon>
        <taxon>Alphaproteobacteria</taxon>
        <taxon>Rhodobacterales</taxon>
        <taxon>Roseobacteraceae</taxon>
        <taxon>Roseivivax</taxon>
    </lineage>
</organism>
<dbReference type="AlphaFoldDB" id="X7F253"/>
<protein>
    <submittedName>
        <fullName evidence="1">Uncharacterized protein</fullName>
    </submittedName>
</protein>
<evidence type="ECO:0000313" key="1">
    <source>
        <dbReference type="EMBL" id="ETX26865.1"/>
    </source>
</evidence>